<organism evidence="3 4">
    <name type="scientific">Aspergillus lucknowensis</name>
    <dbReference type="NCBI Taxonomy" id="176173"/>
    <lineage>
        <taxon>Eukaryota</taxon>
        <taxon>Fungi</taxon>
        <taxon>Dikarya</taxon>
        <taxon>Ascomycota</taxon>
        <taxon>Pezizomycotina</taxon>
        <taxon>Eurotiomycetes</taxon>
        <taxon>Eurotiomycetidae</taxon>
        <taxon>Eurotiales</taxon>
        <taxon>Aspergillaceae</taxon>
        <taxon>Aspergillus</taxon>
        <taxon>Aspergillus subgen. Nidulantes</taxon>
    </lineage>
</organism>
<proteinExistence type="predicted"/>
<evidence type="ECO:0000313" key="3">
    <source>
        <dbReference type="EMBL" id="KAL2862617.1"/>
    </source>
</evidence>
<evidence type="ECO:0000256" key="1">
    <source>
        <dbReference type="SAM" id="Coils"/>
    </source>
</evidence>
<accession>A0ABR4LGW2</accession>
<dbReference type="EMBL" id="JBFXLQ010000064">
    <property type="protein sequence ID" value="KAL2862617.1"/>
    <property type="molecule type" value="Genomic_DNA"/>
</dbReference>
<feature type="compositionally biased region" description="Basic and acidic residues" evidence="2">
    <location>
        <begin position="487"/>
        <end position="502"/>
    </location>
</feature>
<keyword evidence="4" id="KW-1185">Reference proteome</keyword>
<dbReference type="Proteomes" id="UP001610432">
    <property type="component" value="Unassembled WGS sequence"/>
</dbReference>
<protein>
    <submittedName>
        <fullName evidence="3">Uncharacterized protein</fullName>
    </submittedName>
</protein>
<sequence length="502" mass="56732">MTTTSLNPPFVLRKAVLVSSYDRESEVLCSARLRIAHNEAANQGSISLIFGADLANLSSRLPLTFNVAPASIEECILARMSDEGLCSSHWLAVLPAPVNSLANVSTLSLKLGTHGIVLCPFGTDPLIPTDRNDSNFRAFAKICKSKSFHLHFSKRQFVPGELEKLEKFSYALQKGNLQAEPFNPSRQRVVETDWRVFSLLLDPPPYYEDPVSGQAKQVDPPLYREEARSVQGAGKRVRDQWSPPLDYERQKRLCPPSPQLLSSPTEIKTPTTLSPSPSIRPTHFKHACSPGHMDCDRLARLEHELRDISDDLLCKLLIKIGREHLLAVPGDVDRSGVPIESEKIGLSNFDLVKRNLIQDLEKTIKQRLDDHFEIFVNRAVSECRDQILDEYQSNEAEFREQVEDGNSELRITTDECMKEINEQAQKHMHEIEEQAQKQMHEMEEQALQCMNDIENRGVETELAAAENIAKSKRWLNTSAQSLPDSRSSLDHELDIHSRRNSI</sequence>
<evidence type="ECO:0000256" key="2">
    <source>
        <dbReference type="SAM" id="MobiDB-lite"/>
    </source>
</evidence>
<feature type="region of interest" description="Disordered" evidence="2">
    <location>
        <begin position="479"/>
        <end position="502"/>
    </location>
</feature>
<keyword evidence="1" id="KW-0175">Coiled coil</keyword>
<evidence type="ECO:0000313" key="4">
    <source>
        <dbReference type="Proteomes" id="UP001610432"/>
    </source>
</evidence>
<dbReference type="GeneID" id="98145389"/>
<gene>
    <name evidence="3" type="ORF">BJX67DRAFT_365881</name>
</gene>
<feature type="compositionally biased region" description="Polar residues" evidence="2">
    <location>
        <begin position="265"/>
        <end position="279"/>
    </location>
</feature>
<comment type="caution">
    <text evidence="3">The sequence shown here is derived from an EMBL/GenBank/DDBJ whole genome shotgun (WGS) entry which is preliminary data.</text>
</comment>
<reference evidence="3 4" key="1">
    <citation type="submission" date="2024-07" db="EMBL/GenBank/DDBJ databases">
        <title>Section-level genome sequencing and comparative genomics of Aspergillus sections Usti and Cavernicolus.</title>
        <authorList>
            <consortium name="Lawrence Berkeley National Laboratory"/>
            <person name="Nybo J.L."/>
            <person name="Vesth T.C."/>
            <person name="Theobald S."/>
            <person name="Frisvad J.C."/>
            <person name="Larsen T.O."/>
            <person name="Kjaerboelling I."/>
            <person name="Rothschild-Mancinelli K."/>
            <person name="Lyhne E.K."/>
            <person name="Kogle M.E."/>
            <person name="Barry K."/>
            <person name="Clum A."/>
            <person name="Na H."/>
            <person name="Ledsgaard L."/>
            <person name="Lin J."/>
            <person name="Lipzen A."/>
            <person name="Kuo A."/>
            <person name="Riley R."/>
            <person name="Mondo S."/>
            <person name="Labutti K."/>
            <person name="Haridas S."/>
            <person name="Pangalinan J."/>
            <person name="Salamov A.A."/>
            <person name="Simmons B.A."/>
            <person name="Magnuson J.K."/>
            <person name="Chen J."/>
            <person name="Drula E."/>
            <person name="Henrissat B."/>
            <person name="Wiebenga A."/>
            <person name="Lubbers R.J."/>
            <person name="Gomes A.C."/>
            <person name="Macurrencykelacurrency M.R."/>
            <person name="Stajich J."/>
            <person name="Grigoriev I.V."/>
            <person name="Mortensen U.H."/>
            <person name="De Vries R.P."/>
            <person name="Baker S.E."/>
            <person name="Andersen M.R."/>
        </authorList>
    </citation>
    <scope>NUCLEOTIDE SEQUENCE [LARGE SCALE GENOMIC DNA]</scope>
    <source>
        <strain evidence="3 4">CBS 449.75</strain>
    </source>
</reference>
<name>A0ABR4LGW2_9EURO</name>
<feature type="region of interest" description="Disordered" evidence="2">
    <location>
        <begin position="248"/>
        <end position="281"/>
    </location>
</feature>
<dbReference type="RefSeq" id="XP_070881596.1">
    <property type="nucleotide sequence ID" value="XM_071030317.1"/>
</dbReference>
<feature type="coiled-coil region" evidence="1">
    <location>
        <begin position="388"/>
        <end position="452"/>
    </location>
</feature>